<gene>
    <name evidence="1" type="ORF">HW452_09750</name>
</gene>
<accession>A0ACC5VW95</accession>
<sequence length="551" mass="59973">MRRRPLSVLRLLVPLILLVLAIELVSYSRGLEYVALLCALLAGAGLVVSALSGIYLADPERLTQVRGVKPLRDYGSLKAMAYRLMGRASSTAIASAEVSHYADLMDQRLNQQEAMVREASSSMSAINTAILQVSASATQVASLAENARQAGHHNRDELSAIIRDMSEVAQRSDQALAMLGALNDKIERVRNVTSMIEDIAEQTHLLSLNASIEAARAGEHGRGFAVVAGEVRSLALKTSTATQSVETLVKDMHQSGQQVAVTLGSLMTRVRERAESLQAVGESLGTMTGEFDQVQLEITGVAESMESTKAHSQTVAESLGQLEADVDEGNRNMHDLAAQARALMEAAEGVDGELAQQRLKGRHQDVFIAARQAADHMGKLLEKAIARGEVTAQALFQPDYQTIPGTRPPLYRTGFDAFTDQHLPALQEPLLEQYGLSYAIACDRNGYVPTHNASVSREPTGDYAHDLKYCRSKRIFDDATGSRCGAHTQPLLLQTYKRDTGEIMHDLSVPIYINGKHWGGFRVGYHPERSTETALPLAHHRSSSVHHLARA</sequence>
<evidence type="ECO:0000313" key="2">
    <source>
        <dbReference type="Proteomes" id="UP001319846"/>
    </source>
</evidence>
<comment type="caution">
    <text evidence="1">The sequence shown here is derived from an EMBL/GenBank/DDBJ whole genome shotgun (WGS) entry which is preliminary data.</text>
</comment>
<dbReference type="Proteomes" id="UP001319846">
    <property type="component" value="Unassembled WGS sequence"/>
</dbReference>
<proteinExistence type="predicted"/>
<reference evidence="1" key="1">
    <citation type="submission" date="2020-06" db="EMBL/GenBank/DDBJ databases">
        <title>Whole Genome Sequence of Halomonas aquamarina MB598.</title>
        <authorList>
            <person name="Pervaiz M."/>
            <person name="Fariq A."/>
            <person name="Yasmin A."/>
            <person name="Welch M."/>
        </authorList>
    </citation>
    <scope>NUCLEOTIDE SEQUENCE</scope>
    <source>
        <strain evidence="1">MB598</strain>
    </source>
</reference>
<keyword evidence="2" id="KW-1185">Reference proteome</keyword>
<organism evidence="1 2">
    <name type="scientific">Vreelandella aquamarina</name>
    <dbReference type="NCBI Taxonomy" id="77097"/>
    <lineage>
        <taxon>Bacteria</taxon>
        <taxon>Pseudomonadati</taxon>
        <taxon>Pseudomonadota</taxon>
        <taxon>Gammaproteobacteria</taxon>
        <taxon>Oceanospirillales</taxon>
        <taxon>Halomonadaceae</taxon>
        <taxon>Vreelandella</taxon>
    </lineage>
</organism>
<protein>
    <submittedName>
        <fullName evidence="1">Methyl-accepting chemotaxis protein</fullName>
    </submittedName>
</protein>
<name>A0ACC5VW95_9GAMM</name>
<dbReference type="EMBL" id="JABYQT010000005">
    <property type="protein sequence ID" value="MBZ5487809.1"/>
    <property type="molecule type" value="Genomic_DNA"/>
</dbReference>
<evidence type="ECO:0000313" key="1">
    <source>
        <dbReference type="EMBL" id="MBZ5487809.1"/>
    </source>
</evidence>